<dbReference type="EMBL" id="JAQQKV010000001">
    <property type="protein sequence ID" value="MDC7675100.1"/>
    <property type="molecule type" value="Genomic_DNA"/>
</dbReference>
<keyword evidence="2" id="KW-0812">Transmembrane</keyword>
<dbReference type="RefSeq" id="WP_272743411.1">
    <property type="nucleotide sequence ID" value="NZ_JAQQKV010000001.1"/>
</dbReference>
<protein>
    <recommendedName>
        <fullName evidence="5">Protease inhibitor Inh</fullName>
    </recommendedName>
</protein>
<gene>
    <name evidence="3" type="ORF">PQU98_03095</name>
</gene>
<feature type="region of interest" description="Disordered" evidence="1">
    <location>
        <begin position="113"/>
        <end position="149"/>
    </location>
</feature>
<evidence type="ECO:0008006" key="5">
    <source>
        <dbReference type="Google" id="ProtNLM"/>
    </source>
</evidence>
<evidence type="ECO:0000313" key="4">
    <source>
        <dbReference type="Proteomes" id="UP001218579"/>
    </source>
</evidence>
<dbReference type="Proteomes" id="UP001218579">
    <property type="component" value="Unassembled WGS sequence"/>
</dbReference>
<proteinExistence type="predicted"/>
<sequence length="236" mass="24597">MGRKLAMKWGKTDIMQKQQMIYLGIGAGAALLIGIVLAFAMSSGQKDGERMNEAPPGLQLDIAEAPAINASRTLRCFVSGEYVGTFTLAECAQKNGVAAQALDVGVDESGELSAAPTASLAPPPAEPVASTPVETEGGAAGGEVMPGNLDDSGGPMAACLRYAGGEWRRLSEGLSLGTCAQLLYDGRCERPGSASYGRWGEQTLRLVPGRVEVSNDNKSFRTFVEQGKGCSVPLVK</sequence>
<keyword evidence="4" id="KW-1185">Reference proteome</keyword>
<accession>A0ABT5HG41</accession>
<name>A0ABT5HG41_9CAUL</name>
<feature type="transmembrane region" description="Helical" evidence="2">
    <location>
        <begin position="21"/>
        <end position="41"/>
    </location>
</feature>
<reference evidence="3 4" key="1">
    <citation type="submission" date="2023-01" db="EMBL/GenBank/DDBJ databases">
        <title>Novel species of the genus Asticcacaulis isolated from rivers.</title>
        <authorList>
            <person name="Lu H."/>
        </authorList>
    </citation>
    <scope>NUCLEOTIDE SEQUENCE [LARGE SCALE GENOMIC DNA]</scope>
    <source>
        <strain evidence="3 4">LKC15W</strain>
    </source>
</reference>
<organism evidence="3 4">
    <name type="scientific">Asticcacaulis machinosus</name>
    <dbReference type="NCBI Taxonomy" id="2984211"/>
    <lineage>
        <taxon>Bacteria</taxon>
        <taxon>Pseudomonadati</taxon>
        <taxon>Pseudomonadota</taxon>
        <taxon>Alphaproteobacteria</taxon>
        <taxon>Caulobacterales</taxon>
        <taxon>Caulobacteraceae</taxon>
        <taxon>Asticcacaulis</taxon>
    </lineage>
</organism>
<evidence type="ECO:0000256" key="2">
    <source>
        <dbReference type="SAM" id="Phobius"/>
    </source>
</evidence>
<keyword evidence="2" id="KW-1133">Transmembrane helix</keyword>
<evidence type="ECO:0000313" key="3">
    <source>
        <dbReference type="EMBL" id="MDC7675100.1"/>
    </source>
</evidence>
<comment type="caution">
    <text evidence="3">The sequence shown here is derived from an EMBL/GenBank/DDBJ whole genome shotgun (WGS) entry which is preliminary data.</text>
</comment>
<evidence type="ECO:0000256" key="1">
    <source>
        <dbReference type="SAM" id="MobiDB-lite"/>
    </source>
</evidence>
<keyword evidence="2" id="KW-0472">Membrane</keyword>